<proteinExistence type="predicted"/>
<evidence type="ECO:0000259" key="2">
    <source>
        <dbReference type="Pfam" id="PF04155"/>
    </source>
</evidence>
<feature type="compositionally biased region" description="Basic and acidic residues" evidence="1">
    <location>
        <begin position="96"/>
        <end position="105"/>
    </location>
</feature>
<dbReference type="EMBL" id="JPKZ01000522">
    <property type="protein sequence ID" value="KHN86763.1"/>
    <property type="molecule type" value="Genomic_DNA"/>
</dbReference>
<dbReference type="Pfam" id="PF04155">
    <property type="entry name" value="Ground-like"/>
    <property type="match status" value="1"/>
</dbReference>
<dbReference type="Proteomes" id="UP000031036">
    <property type="component" value="Unassembled WGS sequence"/>
</dbReference>
<dbReference type="PANTHER" id="PTHR31967:SF20">
    <property type="entry name" value="GROUND-LIKE DOMAIN-CONTAINING PROTEIN"/>
    <property type="match status" value="1"/>
</dbReference>
<dbReference type="STRING" id="6265.A0A0B2VYQ7"/>
<sequence>MHTCQSMLYFKILSLSYNIRDREVSVHSGIKHKETESEWQQQETFNETPQSSGDSSAPSQTEEELNVAEEHTVPPFQQTIVPASTVVEPNWDDNNEDNHDKHESGTNEETEEELVSEAPFPFSHCYMNINGFMCCNRSLELQMRRTYRRLRHSTPSYTSCNIQKLANLIQRDVERKFSTQFEAIVALDDFVVHSHFVSDLTCKIEIDGRYIAVYASHNSSVDETVAVPDLIVPGWRPGGYNVNGSLNRFVM</sequence>
<name>A0A0B2VYQ7_TOXCA</name>
<dbReference type="InterPro" id="IPR007284">
    <property type="entry name" value="Ground-like_dom"/>
</dbReference>
<dbReference type="AlphaFoldDB" id="A0A0B2VYQ7"/>
<reference evidence="3 4" key="1">
    <citation type="submission" date="2014-11" db="EMBL/GenBank/DDBJ databases">
        <title>Genetic blueprint of the zoonotic pathogen Toxocara canis.</title>
        <authorList>
            <person name="Zhu X.-Q."/>
            <person name="Korhonen P.K."/>
            <person name="Cai H."/>
            <person name="Young N.D."/>
            <person name="Nejsum P."/>
            <person name="von Samson-Himmelstjerna G."/>
            <person name="Boag P.R."/>
            <person name="Tan P."/>
            <person name="Li Q."/>
            <person name="Min J."/>
            <person name="Yang Y."/>
            <person name="Wang X."/>
            <person name="Fang X."/>
            <person name="Hall R.S."/>
            <person name="Hofmann A."/>
            <person name="Sternberg P.W."/>
            <person name="Jex A.R."/>
            <person name="Gasser R.B."/>
        </authorList>
    </citation>
    <scope>NUCLEOTIDE SEQUENCE [LARGE SCALE GENOMIC DNA]</scope>
    <source>
        <strain evidence="3">PN_DK_2014</strain>
    </source>
</reference>
<evidence type="ECO:0000313" key="4">
    <source>
        <dbReference type="Proteomes" id="UP000031036"/>
    </source>
</evidence>
<keyword evidence="4" id="KW-1185">Reference proteome</keyword>
<evidence type="ECO:0000313" key="3">
    <source>
        <dbReference type="EMBL" id="KHN86763.1"/>
    </source>
</evidence>
<accession>A0A0B2VYQ7</accession>
<protein>
    <recommendedName>
        <fullName evidence="2">Ground-like domain-containing protein</fullName>
    </recommendedName>
</protein>
<feature type="compositionally biased region" description="Polar residues" evidence="1">
    <location>
        <begin position="38"/>
        <end position="60"/>
    </location>
</feature>
<dbReference type="PANTHER" id="PTHR31967">
    <property type="entry name" value="GROUNDHOG (HEDGEHOG-LIKE FAMILY)-RELATED"/>
    <property type="match status" value="1"/>
</dbReference>
<feature type="region of interest" description="Disordered" evidence="1">
    <location>
        <begin position="31"/>
        <end position="114"/>
    </location>
</feature>
<feature type="domain" description="Ground-like" evidence="2">
    <location>
        <begin position="131"/>
        <end position="214"/>
    </location>
</feature>
<organism evidence="3 4">
    <name type="scientific">Toxocara canis</name>
    <name type="common">Canine roundworm</name>
    <dbReference type="NCBI Taxonomy" id="6265"/>
    <lineage>
        <taxon>Eukaryota</taxon>
        <taxon>Metazoa</taxon>
        <taxon>Ecdysozoa</taxon>
        <taxon>Nematoda</taxon>
        <taxon>Chromadorea</taxon>
        <taxon>Rhabditida</taxon>
        <taxon>Spirurina</taxon>
        <taxon>Ascaridomorpha</taxon>
        <taxon>Ascaridoidea</taxon>
        <taxon>Toxocaridae</taxon>
        <taxon>Toxocara</taxon>
    </lineage>
</organism>
<evidence type="ECO:0000256" key="1">
    <source>
        <dbReference type="SAM" id="MobiDB-lite"/>
    </source>
</evidence>
<gene>
    <name evidence="3" type="ORF">Tcan_07022</name>
</gene>
<comment type="caution">
    <text evidence="3">The sequence shown here is derived from an EMBL/GenBank/DDBJ whole genome shotgun (WGS) entry which is preliminary data.</text>
</comment>
<dbReference type="OrthoDB" id="5831900at2759"/>